<organism evidence="1 2">
    <name type="scientific">Xylaria bambusicola</name>
    <dbReference type="NCBI Taxonomy" id="326684"/>
    <lineage>
        <taxon>Eukaryota</taxon>
        <taxon>Fungi</taxon>
        <taxon>Dikarya</taxon>
        <taxon>Ascomycota</taxon>
        <taxon>Pezizomycotina</taxon>
        <taxon>Sordariomycetes</taxon>
        <taxon>Xylariomycetidae</taxon>
        <taxon>Xylariales</taxon>
        <taxon>Xylariaceae</taxon>
        <taxon>Xylaria</taxon>
    </lineage>
</organism>
<evidence type="ECO:0000313" key="1">
    <source>
        <dbReference type="EMBL" id="KAK5630276.1"/>
    </source>
</evidence>
<evidence type="ECO:0000313" key="2">
    <source>
        <dbReference type="Proteomes" id="UP001305414"/>
    </source>
</evidence>
<sequence length="92" mass="10316">MPFLRASSVGDLIRSDAARFSDSTPRTVSDPNSWWISARNDTVDVSETSEPRQLTWVLLCWLSEEPLAITASEAPSRYSIDKIATANRCREI</sequence>
<comment type="caution">
    <text evidence="1">The sequence shown here is derived from an EMBL/GenBank/DDBJ whole genome shotgun (WGS) entry which is preliminary data.</text>
</comment>
<name>A0AAN7Z9K6_9PEZI</name>
<protein>
    <submittedName>
        <fullName evidence="1">Uncharacterized protein</fullName>
    </submittedName>
</protein>
<dbReference type="EMBL" id="JAWHQM010000015">
    <property type="protein sequence ID" value="KAK5630276.1"/>
    <property type="molecule type" value="Genomic_DNA"/>
</dbReference>
<gene>
    <name evidence="1" type="ORF">RRF57_005991</name>
</gene>
<keyword evidence="2" id="KW-1185">Reference proteome</keyword>
<accession>A0AAN7Z9K6</accession>
<reference evidence="1 2" key="1">
    <citation type="submission" date="2023-10" db="EMBL/GenBank/DDBJ databases">
        <title>Draft genome sequence of Xylaria bambusicola isolate GMP-LS, the root and basal stem rot pathogen of sugarcane in Indonesia.</title>
        <authorList>
            <person name="Selvaraj P."/>
            <person name="Muralishankar V."/>
            <person name="Muruganantham S."/>
            <person name="Sp S."/>
            <person name="Haryani S."/>
            <person name="Lau K.J.X."/>
            <person name="Naqvi N.I."/>
        </authorList>
    </citation>
    <scope>NUCLEOTIDE SEQUENCE [LARGE SCALE GENOMIC DNA]</scope>
    <source>
        <strain evidence="1">GMP-LS</strain>
    </source>
</reference>
<dbReference type="AlphaFoldDB" id="A0AAN7Z9K6"/>
<proteinExistence type="predicted"/>
<dbReference type="Proteomes" id="UP001305414">
    <property type="component" value="Unassembled WGS sequence"/>
</dbReference>